<accession>A0AA96F7Z5</accession>
<evidence type="ECO:0000256" key="1">
    <source>
        <dbReference type="ARBA" id="ARBA00000085"/>
    </source>
</evidence>
<evidence type="ECO:0000313" key="14">
    <source>
        <dbReference type="Proteomes" id="UP001304125"/>
    </source>
</evidence>
<dbReference type="Gene3D" id="6.10.340.10">
    <property type="match status" value="1"/>
</dbReference>
<organism evidence="13 14">
    <name type="scientific">Demequina capsici</name>
    <dbReference type="NCBI Taxonomy" id="3075620"/>
    <lineage>
        <taxon>Bacteria</taxon>
        <taxon>Bacillati</taxon>
        <taxon>Actinomycetota</taxon>
        <taxon>Actinomycetes</taxon>
        <taxon>Micrococcales</taxon>
        <taxon>Demequinaceae</taxon>
        <taxon>Demequina</taxon>
    </lineage>
</organism>
<name>A0AA96F7Z5_9MICO</name>
<dbReference type="GO" id="GO:0005886">
    <property type="term" value="C:plasma membrane"/>
    <property type="evidence" value="ECO:0007669"/>
    <property type="project" value="UniProtKB-SubCell"/>
</dbReference>
<evidence type="ECO:0000256" key="7">
    <source>
        <dbReference type="ARBA" id="ARBA00022777"/>
    </source>
</evidence>
<dbReference type="PROSITE" id="PS50109">
    <property type="entry name" value="HIS_KIN"/>
    <property type="match status" value="1"/>
</dbReference>
<dbReference type="FunFam" id="3.30.565.10:FF:000006">
    <property type="entry name" value="Sensor histidine kinase WalK"/>
    <property type="match status" value="1"/>
</dbReference>
<dbReference type="InterPro" id="IPR005467">
    <property type="entry name" value="His_kinase_dom"/>
</dbReference>
<protein>
    <recommendedName>
        <fullName evidence="3">histidine kinase</fullName>
        <ecNumber evidence="3">2.7.13.3</ecNumber>
    </recommendedName>
</protein>
<keyword evidence="13" id="KW-0547">Nucleotide-binding</keyword>
<feature type="domain" description="HAMP" evidence="12">
    <location>
        <begin position="96"/>
        <end position="149"/>
    </location>
</feature>
<evidence type="ECO:0000259" key="12">
    <source>
        <dbReference type="PROSITE" id="PS50885"/>
    </source>
</evidence>
<dbReference type="SMART" id="SM00388">
    <property type="entry name" value="HisKA"/>
    <property type="match status" value="1"/>
</dbReference>
<dbReference type="EC" id="2.7.13.3" evidence="3"/>
<dbReference type="SUPFAM" id="SSF158472">
    <property type="entry name" value="HAMP domain-like"/>
    <property type="match status" value="1"/>
</dbReference>
<dbReference type="PANTHER" id="PTHR43547:SF2">
    <property type="entry name" value="HYBRID SIGNAL TRANSDUCTION HISTIDINE KINASE C"/>
    <property type="match status" value="1"/>
</dbReference>
<dbReference type="InterPro" id="IPR003660">
    <property type="entry name" value="HAMP_dom"/>
</dbReference>
<keyword evidence="9" id="KW-0902">Two-component regulatory system</keyword>
<feature type="transmembrane region" description="Helical" evidence="10">
    <location>
        <begin position="74"/>
        <end position="95"/>
    </location>
</feature>
<feature type="domain" description="Histidine kinase" evidence="11">
    <location>
        <begin position="157"/>
        <end position="373"/>
    </location>
</feature>
<dbReference type="PANTHER" id="PTHR43547">
    <property type="entry name" value="TWO-COMPONENT HISTIDINE KINASE"/>
    <property type="match status" value="1"/>
</dbReference>
<evidence type="ECO:0000256" key="5">
    <source>
        <dbReference type="ARBA" id="ARBA00022679"/>
    </source>
</evidence>
<keyword evidence="13" id="KW-0067">ATP-binding</keyword>
<gene>
    <name evidence="13" type="ORF">RN606_09785</name>
</gene>
<evidence type="ECO:0000256" key="3">
    <source>
        <dbReference type="ARBA" id="ARBA00012438"/>
    </source>
</evidence>
<dbReference type="Gene3D" id="1.10.287.130">
    <property type="match status" value="1"/>
</dbReference>
<dbReference type="InterPro" id="IPR036097">
    <property type="entry name" value="HisK_dim/P_sf"/>
</dbReference>
<dbReference type="CDD" id="cd06225">
    <property type="entry name" value="HAMP"/>
    <property type="match status" value="1"/>
</dbReference>
<evidence type="ECO:0000256" key="4">
    <source>
        <dbReference type="ARBA" id="ARBA00022553"/>
    </source>
</evidence>
<dbReference type="Pfam" id="PF00672">
    <property type="entry name" value="HAMP"/>
    <property type="match status" value="1"/>
</dbReference>
<dbReference type="CDD" id="cd00075">
    <property type="entry name" value="HATPase"/>
    <property type="match status" value="1"/>
</dbReference>
<keyword evidence="10" id="KW-0472">Membrane</keyword>
<dbReference type="Proteomes" id="UP001304125">
    <property type="component" value="Chromosome"/>
</dbReference>
<dbReference type="Pfam" id="PF00512">
    <property type="entry name" value="HisKA"/>
    <property type="match status" value="1"/>
</dbReference>
<keyword evidence="4" id="KW-0597">Phosphoprotein</keyword>
<evidence type="ECO:0000313" key="13">
    <source>
        <dbReference type="EMBL" id="WNM23651.1"/>
    </source>
</evidence>
<keyword evidence="6 10" id="KW-0812">Transmembrane</keyword>
<dbReference type="SUPFAM" id="SSF47384">
    <property type="entry name" value="Homodimeric domain of signal transducing histidine kinase"/>
    <property type="match status" value="1"/>
</dbReference>
<dbReference type="SMART" id="SM00387">
    <property type="entry name" value="HATPase_c"/>
    <property type="match status" value="1"/>
</dbReference>
<evidence type="ECO:0000256" key="9">
    <source>
        <dbReference type="ARBA" id="ARBA00023012"/>
    </source>
</evidence>
<dbReference type="SUPFAM" id="SSF55874">
    <property type="entry name" value="ATPase domain of HSP90 chaperone/DNA topoisomerase II/histidine kinase"/>
    <property type="match status" value="1"/>
</dbReference>
<dbReference type="EMBL" id="CP134879">
    <property type="protein sequence ID" value="WNM23651.1"/>
    <property type="molecule type" value="Genomic_DNA"/>
</dbReference>
<dbReference type="Gene3D" id="3.30.565.10">
    <property type="entry name" value="Histidine kinase-like ATPase, C-terminal domain"/>
    <property type="match status" value="1"/>
</dbReference>
<keyword evidence="14" id="KW-1185">Reference proteome</keyword>
<evidence type="ECO:0000259" key="11">
    <source>
        <dbReference type="PROSITE" id="PS50109"/>
    </source>
</evidence>
<dbReference type="GO" id="GO:0000155">
    <property type="term" value="F:phosphorelay sensor kinase activity"/>
    <property type="evidence" value="ECO:0007669"/>
    <property type="project" value="InterPro"/>
</dbReference>
<dbReference type="PROSITE" id="PS50885">
    <property type="entry name" value="HAMP"/>
    <property type="match status" value="1"/>
</dbReference>
<dbReference type="InterPro" id="IPR004358">
    <property type="entry name" value="Sig_transdc_His_kin-like_C"/>
</dbReference>
<proteinExistence type="predicted"/>
<comment type="catalytic activity">
    <reaction evidence="1">
        <text>ATP + protein L-histidine = ADP + protein N-phospho-L-histidine.</text>
        <dbReference type="EC" id="2.7.13.3"/>
    </reaction>
</comment>
<evidence type="ECO:0000256" key="8">
    <source>
        <dbReference type="ARBA" id="ARBA00022989"/>
    </source>
</evidence>
<dbReference type="InterPro" id="IPR036890">
    <property type="entry name" value="HATPase_C_sf"/>
</dbReference>
<dbReference type="Pfam" id="PF02518">
    <property type="entry name" value="HATPase_c"/>
    <property type="match status" value="1"/>
</dbReference>
<dbReference type="CDD" id="cd00082">
    <property type="entry name" value="HisKA"/>
    <property type="match status" value="1"/>
</dbReference>
<evidence type="ECO:0000256" key="6">
    <source>
        <dbReference type="ARBA" id="ARBA00022692"/>
    </source>
</evidence>
<evidence type="ECO:0000256" key="10">
    <source>
        <dbReference type="SAM" id="Phobius"/>
    </source>
</evidence>
<dbReference type="PRINTS" id="PR00344">
    <property type="entry name" value="BCTRLSENSOR"/>
</dbReference>
<keyword evidence="7" id="KW-0418">Kinase</keyword>
<dbReference type="SMART" id="SM00304">
    <property type="entry name" value="HAMP"/>
    <property type="match status" value="1"/>
</dbReference>
<dbReference type="InterPro" id="IPR003594">
    <property type="entry name" value="HATPase_dom"/>
</dbReference>
<dbReference type="RefSeq" id="WP_313496727.1">
    <property type="nucleotide sequence ID" value="NZ_CP134879.1"/>
</dbReference>
<sequence length="373" mass="39032">MNESGWWRRRGLATRLMLAFVAVIAVTGITVWLVARGVGPVVFERRMMGTVRGAVMGRMMDEDVVEAFRASSGMALGVALVVAGALAVVLSVVLARRVGGSLATLKDAAHRVSGGDFAARVTSPGMGREFDDLAESFNRMAQQLDESERLRQRMIGDVAHELRTPVATITGYLEALEDGVAELTPETVAMLRAQGARLTRLTEDLSAVSRAESGATRLTPVPSAPADVLAQARLAAQDRAAEAEVRLMLEVEQGLPLVSVDPERMAQVVGNLVDNALRHTPAGGTVTLRARRAAGGVELVVADTGAGIAPEHLPHVFERFYRADTARDRAGGGSGVGLAIVARLVAAHGGTVAAHSAGLGLGSTFTVTLPAAP</sequence>
<dbReference type="AlphaFoldDB" id="A0AA96F7Z5"/>
<dbReference type="InterPro" id="IPR003661">
    <property type="entry name" value="HisK_dim/P_dom"/>
</dbReference>
<comment type="subcellular location">
    <subcellularLocation>
        <location evidence="2">Cell membrane</location>
    </subcellularLocation>
</comment>
<keyword evidence="5" id="KW-0808">Transferase</keyword>
<feature type="transmembrane region" description="Helical" evidence="10">
    <location>
        <begin position="12"/>
        <end position="35"/>
    </location>
</feature>
<keyword evidence="8 10" id="KW-1133">Transmembrane helix</keyword>
<dbReference type="GO" id="GO:0005524">
    <property type="term" value="F:ATP binding"/>
    <property type="evidence" value="ECO:0007669"/>
    <property type="project" value="UniProtKB-KW"/>
</dbReference>
<evidence type="ECO:0000256" key="2">
    <source>
        <dbReference type="ARBA" id="ARBA00004236"/>
    </source>
</evidence>
<reference evidence="13 14" key="1">
    <citation type="submission" date="2023-09" db="EMBL/GenBank/DDBJ databases">
        <title>Demequina sp. a novel bacteria isolated from Capsicum annuum.</title>
        <authorList>
            <person name="Humaira Z."/>
            <person name="Lee J."/>
            <person name="Cho D."/>
        </authorList>
    </citation>
    <scope>NUCLEOTIDE SEQUENCE [LARGE SCALE GENOMIC DNA]</scope>
    <source>
        <strain evidence="13 14">OYTSA14</strain>
    </source>
</reference>